<evidence type="ECO:0000313" key="2">
    <source>
        <dbReference type="EMBL" id="KAJ3473710.1"/>
    </source>
</evidence>
<evidence type="ECO:0000313" key="3">
    <source>
        <dbReference type="Proteomes" id="UP001212997"/>
    </source>
</evidence>
<comment type="caution">
    <text evidence="2">The sequence shown here is derived from an EMBL/GenBank/DDBJ whole genome shotgun (WGS) entry which is preliminary data.</text>
</comment>
<feature type="compositionally biased region" description="Low complexity" evidence="1">
    <location>
        <begin position="25"/>
        <end position="41"/>
    </location>
</feature>
<organism evidence="2 3">
    <name type="scientific">Meripilus lineatus</name>
    <dbReference type="NCBI Taxonomy" id="2056292"/>
    <lineage>
        <taxon>Eukaryota</taxon>
        <taxon>Fungi</taxon>
        <taxon>Dikarya</taxon>
        <taxon>Basidiomycota</taxon>
        <taxon>Agaricomycotina</taxon>
        <taxon>Agaricomycetes</taxon>
        <taxon>Polyporales</taxon>
        <taxon>Meripilaceae</taxon>
        <taxon>Meripilus</taxon>
    </lineage>
</organism>
<sequence>MPRAPSFPNFYPGNLYRVRQDPGEDSSSSSDGYPSPQSQRPSPHRLLPSGPYSSATSPKKHRFPRPVIPSKGFVEPTVIKFKRNVNKYQPVHISDIASMPSGCLADPDVEVIDYTDGFVVTFEYPGLKTPHGYLTNKQPGTRMTRVQVAKAIAELVNNDFDAILSELGQPPRDRSNPFNIVYLLDEIYIESFVKIHSGKYHLNLKGRDISKWFSPP</sequence>
<feature type="region of interest" description="Disordered" evidence="1">
    <location>
        <begin position="1"/>
        <end position="68"/>
    </location>
</feature>
<protein>
    <submittedName>
        <fullName evidence="2">Uncharacterized protein</fullName>
    </submittedName>
</protein>
<gene>
    <name evidence="2" type="ORF">NLI96_g12864</name>
</gene>
<evidence type="ECO:0000256" key="1">
    <source>
        <dbReference type="SAM" id="MobiDB-lite"/>
    </source>
</evidence>
<keyword evidence="3" id="KW-1185">Reference proteome</keyword>
<name>A0AAD5Y779_9APHY</name>
<dbReference type="AlphaFoldDB" id="A0AAD5Y779"/>
<dbReference type="Proteomes" id="UP001212997">
    <property type="component" value="Unassembled WGS sequence"/>
</dbReference>
<reference evidence="2" key="1">
    <citation type="submission" date="2022-07" db="EMBL/GenBank/DDBJ databases">
        <title>Genome Sequence of Physisporinus lineatus.</title>
        <authorList>
            <person name="Buettner E."/>
        </authorList>
    </citation>
    <scope>NUCLEOTIDE SEQUENCE</scope>
    <source>
        <strain evidence="2">VT162</strain>
    </source>
</reference>
<accession>A0AAD5Y779</accession>
<proteinExistence type="predicted"/>
<dbReference type="EMBL" id="JANAWD010001284">
    <property type="protein sequence ID" value="KAJ3473710.1"/>
    <property type="molecule type" value="Genomic_DNA"/>
</dbReference>